<dbReference type="AlphaFoldDB" id="A0A4S8IHJ4"/>
<reference evidence="1 2" key="1">
    <citation type="journal article" date="2019" name="Nat. Plants">
        <title>Genome sequencing of Musa balbisiana reveals subgenome evolution and function divergence in polyploid bananas.</title>
        <authorList>
            <person name="Yao X."/>
        </authorList>
    </citation>
    <scope>NUCLEOTIDE SEQUENCE [LARGE SCALE GENOMIC DNA]</scope>
    <source>
        <strain evidence="2">cv. DH-PKW</strain>
        <tissue evidence="1">Leaves</tissue>
    </source>
</reference>
<protein>
    <submittedName>
        <fullName evidence="1">Uncharacterized protein</fullName>
    </submittedName>
</protein>
<accession>A0A4S8IHJ4</accession>
<evidence type="ECO:0000313" key="1">
    <source>
        <dbReference type="EMBL" id="THU46842.1"/>
    </source>
</evidence>
<evidence type="ECO:0000313" key="2">
    <source>
        <dbReference type="Proteomes" id="UP000317650"/>
    </source>
</evidence>
<comment type="caution">
    <text evidence="1">The sequence shown here is derived from an EMBL/GenBank/DDBJ whole genome shotgun (WGS) entry which is preliminary data.</text>
</comment>
<dbReference type="EMBL" id="PYDT01000010">
    <property type="protein sequence ID" value="THU46842.1"/>
    <property type="molecule type" value="Genomic_DNA"/>
</dbReference>
<sequence length="77" mass="8676">MDGAVFFFLLDQIGVDLSSPILLRFVLHLFSWIRPAMALKSSASDPTTSFDPVLQLTVLMLTWDILDVYILSVPITY</sequence>
<keyword evidence="2" id="KW-1185">Reference proteome</keyword>
<gene>
    <name evidence="1" type="ORF">C4D60_Mb09t09160</name>
</gene>
<dbReference type="Proteomes" id="UP000317650">
    <property type="component" value="Chromosome 9"/>
</dbReference>
<organism evidence="1 2">
    <name type="scientific">Musa balbisiana</name>
    <name type="common">Banana</name>
    <dbReference type="NCBI Taxonomy" id="52838"/>
    <lineage>
        <taxon>Eukaryota</taxon>
        <taxon>Viridiplantae</taxon>
        <taxon>Streptophyta</taxon>
        <taxon>Embryophyta</taxon>
        <taxon>Tracheophyta</taxon>
        <taxon>Spermatophyta</taxon>
        <taxon>Magnoliopsida</taxon>
        <taxon>Liliopsida</taxon>
        <taxon>Zingiberales</taxon>
        <taxon>Musaceae</taxon>
        <taxon>Musa</taxon>
    </lineage>
</organism>
<name>A0A4S8IHJ4_MUSBA</name>
<proteinExistence type="predicted"/>